<keyword evidence="1" id="KW-0472">Membrane</keyword>
<reference evidence="2 3" key="1">
    <citation type="submission" date="2016-03" db="EMBL/GenBank/DDBJ databases">
        <title>Genome sequence of Nesiotobacter sp. nov., a moderately halophilic alphaproteobacterium isolated from the Yellow Sea, China.</title>
        <authorList>
            <person name="Zhang G."/>
            <person name="Zhang R."/>
        </authorList>
    </citation>
    <scope>NUCLEOTIDE SEQUENCE [LARGE SCALE GENOMIC DNA]</scope>
    <source>
        <strain evidence="2 3">WB1-6</strain>
    </source>
</reference>
<dbReference type="AlphaFoldDB" id="A0A1U7JEX1"/>
<keyword evidence="1" id="KW-1133">Transmembrane helix</keyword>
<gene>
    <name evidence="2" type="ORF">A3843_14330</name>
</gene>
<name>A0A1U7JEX1_9HYPH</name>
<dbReference type="Proteomes" id="UP000185783">
    <property type="component" value="Unassembled WGS sequence"/>
</dbReference>
<proteinExistence type="predicted"/>
<feature type="transmembrane region" description="Helical" evidence="1">
    <location>
        <begin position="90"/>
        <end position="109"/>
    </location>
</feature>
<evidence type="ECO:0000313" key="2">
    <source>
        <dbReference type="EMBL" id="OKL43289.1"/>
    </source>
</evidence>
<organism evidence="2 3">
    <name type="scientific">Pseudovibrio exalbescens</name>
    <dbReference type="NCBI Taxonomy" id="197461"/>
    <lineage>
        <taxon>Bacteria</taxon>
        <taxon>Pseudomonadati</taxon>
        <taxon>Pseudomonadota</taxon>
        <taxon>Alphaproteobacteria</taxon>
        <taxon>Hyphomicrobiales</taxon>
        <taxon>Stappiaceae</taxon>
        <taxon>Pseudovibrio</taxon>
    </lineage>
</organism>
<protein>
    <submittedName>
        <fullName evidence="2">Uncharacterized protein</fullName>
    </submittedName>
</protein>
<accession>A0A1U7JEX1</accession>
<dbReference type="EMBL" id="LVVZ01000021">
    <property type="protein sequence ID" value="OKL43289.1"/>
    <property type="molecule type" value="Genomic_DNA"/>
</dbReference>
<evidence type="ECO:0000313" key="3">
    <source>
        <dbReference type="Proteomes" id="UP000185783"/>
    </source>
</evidence>
<keyword evidence="1" id="KW-0812">Transmembrane</keyword>
<keyword evidence="3" id="KW-1185">Reference proteome</keyword>
<feature type="transmembrane region" description="Helical" evidence="1">
    <location>
        <begin position="40"/>
        <end position="61"/>
    </location>
</feature>
<evidence type="ECO:0000256" key="1">
    <source>
        <dbReference type="SAM" id="Phobius"/>
    </source>
</evidence>
<comment type="caution">
    <text evidence="2">The sequence shown here is derived from an EMBL/GenBank/DDBJ whole genome shotgun (WGS) entry which is preliminary data.</text>
</comment>
<sequence>MIKWITLIGVGVILTCMLVSREHWLSENTFLNEFVSHELIALMAVVLTVTLASVANLHLALNRMVRERFNGNHNIQNAADKVKKEIRDNAWYIFWGFSITIVLLFVKGLNEDCSTTIAIVNASALWILALYILCMYDVYQVVFGVVELDKIGTNDNAEDFSSDSAQP</sequence>
<dbReference type="STRING" id="197461.A3843_14330"/>